<name>A0ABT4AJH8_9BACT</name>
<reference evidence="1 2" key="1">
    <citation type="submission" date="2022-11" db="EMBL/GenBank/DDBJ databases">
        <title>Minimal conservation of predation-associated metabolite biosynthetic gene clusters underscores biosynthetic potential of Myxococcota including descriptions for ten novel species: Archangium lansinium sp. nov., Myxococcus landrumus sp. nov., Nannocystis bai.</title>
        <authorList>
            <person name="Ahearne A."/>
            <person name="Stevens C."/>
            <person name="Phillips K."/>
        </authorList>
    </citation>
    <scope>NUCLEOTIDE SEQUENCE [LARGE SCALE GENOMIC DNA]</scope>
    <source>
        <strain evidence="1 2">MIWBW</strain>
    </source>
</reference>
<sequence>MVDSVLSWCRENWWLAPAWLAVVIARAVHRSWKREQIRRWIEWWWPHLPPERKLAIILVRDAVADSKTDIAYLSPFGEQNLDQCLKNMMVNERSNSLPWSLDMLHYQVAGHVVAAALHRTVASYGTAGRWVPALLPWR</sequence>
<accession>A0ABT4AJH8</accession>
<comment type="caution">
    <text evidence="1">The sequence shown here is derived from an EMBL/GenBank/DDBJ whole genome shotgun (WGS) entry which is preliminary data.</text>
</comment>
<keyword evidence="2" id="KW-1185">Reference proteome</keyword>
<organism evidence="1 2">
    <name type="scientific">Archangium lansingense</name>
    <dbReference type="NCBI Taxonomy" id="2995310"/>
    <lineage>
        <taxon>Bacteria</taxon>
        <taxon>Pseudomonadati</taxon>
        <taxon>Myxococcota</taxon>
        <taxon>Myxococcia</taxon>
        <taxon>Myxococcales</taxon>
        <taxon>Cystobacterineae</taxon>
        <taxon>Archangiaceae</taxon>
        <taxon>Archangium</taxon>
    </lineage>
</organism>
<dbReference type="EMBL" id="JAPNKA010000001">
    <property type="protein sequence ID" value="MCY1081441.1"/>
    <property type="molecule type" value="Genomic_DNA"/>
</dbReference>
<dbReference type="RefSeq" id="WP_267540039.1">
    <property type="nucleotide sequence ID" value="NZ_JAPNKA010000001.1"/>
</dbReference>
<gene>
    <name evidence="1" type="ORF">OV287_44005</name>
</gene>
<evidence type="ECO:0000313" key="2">
    <source>
        <dbReference type="Proteomes" id="UP001207654"/>
    </source>
</evidence>
<protein>
    <submittedName>
        <fullName evidence="1">Uncharacterized protein</fullName>
    </submittedName>
</protein>
<evidence type="ECO:0000313" key="1">
    <source>
        <dbReference type="EMBL" id="MCY1081441.1"/>
    </source>
</evidence>
<dbReference type="Proteomes" id="UP001207654">
    <property type="component" value="Unassembled WGS sequence"/>
</dbReference>
<proteinExistence type="predicted"/>